<dbReference type="AlphaFoldDB" id="A0A3M7M087"/>
<dbReference type="NCBIfam" id="NF038283">
    <property type="entry name" value="viperin_w_prok"/>
    <property type="match status" value="1"/>
</dbReference>
<dbReference type="SMART" id="SM00729">
    <property type="entry name" value="Elp3"/>
    <property type="match status" value="1"/>
</dbReference>
<dbReference type="PROSITE" id="PS51918">
    <property type="entry name" value="RADICAL_SAM"/>
    <property type="match status" value="1"/>
</dbReference>
<keyword evidence="12" id="KW-1185">Reference proteome</keyword>
<evidence type="ECO:0000256" key="1">
    <source>
        <dbReference type="ARBA" id="ARBA00001966"/>
    </source>
</evidence>
<evidence type="ECO:0000256" key="8">
    <source>
        <dbReference type="ARBA" id="ARBA00023128"/>
    </source>
</evidence>
<dbReference type="SFLD" id="SFLDF00318">
    <property type="entry name" value="Viperin"/>
    <property type="match status" value="1"/>
</dbReference>
<evidence type="ECO:0000259" key="10">
    <source>
        <dbReference type="PROSITE" id="PS51918"/>
    </source>
</evidence>
<comment type="cofactor">
    <cofactor evidence="1">
        <name>[4Fe-4S] cluster</name>
        <dbReference type="ChEBI" id="CHEBI:49883"/>
    </cofactor>
</comment>
<feature type="domain" description="Radical SAM core" evidence="10">
    <location>
        <begin position="112"/>
        <end position="321"/>
    </location>
</feature>
<evidence type="ECO:0000256" key="7">
    <source>
        <dbReference type="ARBA" id="ARBA00023118"/>
    </source>
</evidence>
<dbReference type="Proteomes" id="UP000265663">
    <property type="component" value="Unassembled WGS sequence"/>
</dbReference>
<evidence type="ECO:0000256" key="4">
    <source>
        <dbReference type="ARBA" id="ARBA00022723"/>
    </source>
</evidence>
<dbReference type="InterPro" id="IPR051196">
    <property type="entry name" value="RSAD2/Viperin_antiviral"/>
</dbReference>
<evidence type="ECO:0000256" key="5">
    <source>
        <dbReference type="ARBA" id="ARBA00023004"/>
    </source>
</evidence>
<keyword evidence="8" id="KW-0496">Mitochondrion</keyword>
<dbReference type="GO" id="GO:0003824">
    <property type="term" value="F:catalytic activity"/>
    <property type="evidence" value="ECO:0007669"/>
    <property type="project" value="InterPro"/>
</dbReference>
<dbReference type="Gene3D" id="3.20.20.70">
    <property type="entry name" value="Aldolase class I"/>
    <property type="match status" value="1"/>
</dbReference>
<keyword evidence="9" id="KW-0472">Membrane</keyword>
<dbReference type="Pfam" id="PF04055">
    <property type="entry name" value="Radical_SAM"/>
    <property type="match status" value="1"/>
</dbReference>
<feature type="transmembrane region" description="Helical" evidence="9">
    <location>
        <begin position="12"/>
        <end position="32"/>
    </location>
</feature>
<dbReference type="GO" id="GO:0051607">
    <property type="term" value="P:defense response to virus"/>
    <property type="evidence" value="ECO:0007669"/>
    <property type="project" value="UniProtKB-KW"/>
</dbReference>
<dbReference type="PANTHER" id="PTHR21339">
    <property type="entry name" value="RADICAL S-ADENOSYL METHIONINE DOMAIN-CONTAINING PROTEIN 2"/>
    <property type="match status" value="1"/>
</dbReference>
<dbReference type="PANTHER" id="PTHR21339:SF0">
    <property type="entry name" value="S-ADENOSYLMETHIONINE-DEPENDENT NUCLEOTIDE DEHYDRATASE RSAD2"/>
    <property type="match status" value="1"/>
</dbReference>
<keyword evidence="9" id="KW-0812">Transmembrane</keyword>
<evidence type="ECO:0000256" key="2">
    <source>
        <dbReference type="ARBA" id="ARBA00022485"/>
    </source>
</evidence>
<sequence>MVLLSLLHEDSALSCILAILTVVICAIEIYLICILTADLLNTDEVSKIRVRKFTEPTYQERAAPPTFGRFNKQPVEQISIPAAKKPTVLTTSGGHKCTVEDRSDIPDPSQQPDAPVSVNYHASRLCNYKCGFCFHTETTSFMLDGENTKRGLKLLKEAGMLKLNIAGGEPFLHPKKLTMMLQYCKEELKIESISIVSNGSKISKEWMAANAQWLDILAISCDSFNSLTNQMIGRGKDGKNVERLRDIAAWCKEYSVKFKINTVVNTYNWNEDMAALIAELAPFRWKVFQCLLVAGENDSPRRKRDARKFLVTDEQWRVFCSRHKHLLCFVPEDNNSMASSYLMLDEFMRFLDKGNGMIKHSESILDVGVVEAMKQVVWDRKSFVERGGIYDWSKEDVKQKPMVGACGTTIDIAELDF</sequence>
<dbReference type="GO" id="GO:0046872">
    <property type="term" value="F:metal ion binding"/>
    <property type="evidence" value="ECO:0007669"/>
    <property type="project" value="UniProtKB-KW"/>
</dbReference>
<keyword evidence="2" id="KW-0004">4Fe-4S</keyword>
<keyword evidence="9" id="KW-1133">Transmembrane helix</keyword>
<dbReference type="InterPro" id="IPR007197">
    <property type="entry name" value="rSAM"/>
</dbReference>
<accession>A0A3M7M087</accession>
<name>A0A3M7M087_9PLEO</name>
<dbReference type="InterPro" id="IPR006638">
    <property type="entry name" value="Elp3/MiaA/NifB-like_rSAM"/>
</dbReference>
<protein>
    <submittedName>
        <fullName evidence="11">Radical S-adenosyl methionine domain-containing 2</fullName>
    </submittedName>
</protein>
<organism evidence="11 12">
    <name type="scientific">Pyrenophora seminiperda CCB06</name>
    <dbReference type="NCBI Taxonomy" id="1302712"/>
    <lineage>
        <taxon>Eukaryota</taxon>
        <taxon>Fungi</taxon>
        <taxon>Dikarya</taxon>
        <taxon>Ascomycota</taxon>
        <taxon>Pezizomycotina</taxon>
        <taxon>Dothideomycetes</taxon>
        <taxon>Pleosporomycetidae</taxon>
        <taxon>Pleosporales</taxon>
        <taxon>Pleosporineae</taxon>
        <taxon>Pleosporaceae</taxon>
        <taxon>Pyrenophora</taxon>
    </lineage>
</organism>
<proteinExistence type="predicted"/>
<keyword evidence="7" id="KW-0051">Antiviral defense</keyword>
<dbReference type="GO" id="GO:0051539">
    <property type="term" value="F:4 iron, 4 sulfur cluster binding"/>
    <property type="evidence" value="ECO:0007669"/>
    <property type="project" value="UniProtKB-KW"/>
</dbReference>
<evidence type="ECO:0000313" key="12">
    <source>
        <dbReference type="Proteomes" id="UP000265663"/>
    </source>
</evidence>
<dbReference type="SFLD" id="SFLDG01067">
    <property type="entry name" value="SPASM/twitch_domain_containing"/>
    <property type="match status" value="1"/>
</dbReference>
<keyword evidence="3" id="KW-0949">S-adenosyl-L-methionine</keyword>
<dbReference type="SUPFAM" id="SSF102114">
    <property type="entry name" value="Radical SAM enzymes"/>
    <property type="match status" value="1"/>
</dbReference>
<evidence type="ECO:0000256" key="9">
    <source>
        <dbReference type="SAM" id="Phobius"/>
    </source>
</evidence>
<evidence type="ECO:0000256" key="6">
    <source>
        <dbReference type="ARBA" id="ARBA00023014"/>
    </source>
</evidence>
<dbReference type="EMBL" id="KE747814">
    <property type="protein sequence ID" value="RMZ67810.1"/>
    <property type="molecule type" value="Genomic_DNA"/>
</dbReference>
<dbReference type="SFLD" id="SFLDG01088">
    <property type="entry name" value="antiviral_proteins"/>
    <property type="match status" value="1"/>
</dbReference>
<dbReference type="CDD" id="cd01335">
    <property type="entry name" value="Radical_SAM"/>
    <property type="match status" value="1"/>
</dbReference>
<gene>
    <name evidence="11" type="ORF">GMOD_00003841</name>
</gene>
<dbReference type="InterPro" id="IPR058240">
    <property type="entry name" value="rSAM_sf"/>
</dbReference>
<evidence type="ECO:0000313" key="11">
    <source>
        <dbReference type="EMBL" id="RMZ67810.1"/>
    </source>
</evidence>
<dbReference type="SFLD" id="SFLDS00029">
    <property type="entry name" value="Radical_SAM"/>
    <property type="match status" value="1"/>
</dbReference>
<keyword evidence="4" id="KW-0479">Metal-binding</keyword>
<keyword evidence="6" id="KW-0411">Iron-sulfur</keyword>
<evidence type="ECO:0000256" key="3">
    <source>
        <dbReference type="ARBA" id="ARBA00022691"/>
    </source>
</evidence>
<reference evidence="11 12" key="1">
    <citation type="journal article" date="2014" name="PLoS ONE">
        <title>De novo Genome Assembly of the Fungal Plant Pathogen Pyrenophora semeniperda.</title>
        <authorList>
            <person name="Soliai M.M."/>
            <person name="Meyer S.E."/>
            <person name="Udall J.A."/>
            <person name="Elzinga D.E."/>
            <person name="Hermansen R.A."/>
            <person name="Bodily P.M."/>
            <person name="Hart A.A."/>
            <person name="Coleman C.E."/>
        </authorList>
    </citation>
    <scope>NUCLEOTIDE SEQUENCE [LARGE SCALE GENOMIC DNA]</scope>
    <source>
        <strain evidence="11 12">CCB06</strain>
        <tissue evidence="11">Mycelium</tissue>
    </source>
</reference>
<dbReference type="OrthoDB" id="549750at2759"/>
<dbReference type="InterPro" id="IPR013785">
    <property type="entry name" value="Aldolase_TIM"/>
</dbReference>
<keyword evidence="5" id="KW-0408">Iron</keyword>